<dbReference type="EMBL" id="CM004475">
    <property type="protein sequence ID" value="OCT78915.1"/>
    <property type="molecule type" value="Genomic_DNA"/>
</dbReference>
<evidence type="ECO:0000256" key="1">
    <source>
        <dbReference type="ARBA" id="ARBA00004323"/>
    </source>
</evidence>
<dbReference type="PROSITE" id="PS51257">
    <property type="entry name" value="PROKAR_LIPOPROTEIN"/>
    <property type="match status" value="1"/>
</dbReference>
<protein>
    <recommendedName>
        <fullName evidence="8">Alpha 1,4-glycosyltransferase domain-containing protein</fullName>
    </recommendedName>
</protein>
<evidence type="ECO:0000259" key="8">
    <source>
        <dbReference type="Pfam" id="PF04572"/>
    </source>
</evidence>
<dbReference type="InterPro" id="IPR029044">
    <property type="entry name" value="Nucleotide-diphossugar_trans"/>
</dbReference>
<accession>A0A974CUE1</accession>
<feature type="chain" id="PRO_5037812889" description="Alpha 1,4-glycosyltransferase domain-containing protein" evidence="7">
    <location>
        <begin position="27"/>
        <end position="370"/>
    </location>
</feature>
<name>A0A974CUE1_XENLA</name>
<evidence type="ECO:0000256" key="6">
    <source>
        <dbReference type="ARBA" id="ARBA00023136"/>
    </source>
</evidence>
<gene>
    <name evidence="9" type="ORF">XELAEV_18030004mg</name>
</gene>
<dbReference type="PANTHER" id="PTHR12042:SF22">
    <property type="entry name" value="ALPHA-1,4-N-ACETYLGLUCOSAMINYLTRANSFERASE-LIKE"/>
    <property type="match status" value="1"/>
</dbReference>
<dbReference type="GO" id="GO:0008375">
    <property type="term" value="F:acetylglucosaminyltransferase activity"/>
    <property type="evidence" value="ECO:0007669"/>
    <property type="project" value="TreeGrafter"/>
</dbReference>
<reference evidence="10" key="1">
    <citation type="journal article" date="2016" name="Nature">
        <title>Genome evolution in the allotetraploid frog Xenopus laevis.</title>
        <authorList>
            <person name="Session A.M."/>
            <person name="Uno Y."/>
            <person name="Kwon T."/>
            <person name="Chapman J.A."/>
            <person name="Toyoda A."/>
            <person name="Takahashi S."/>
            <person name="Fukui A."/>
            <person name="Hikosaka A."/>
            <person name="Suzuki A."/>
            <person name="Kondo M."/>
            <person name="van Heeringen S.J."/>
            <person name="Quigley I."/>
            <person name="Heinz S."/>
            <person name="Ogino H."/>
            <person name="Ochi H."/>
            <person name="Hellsten U."/>
            <person name="Lyons J.B."/>
            <person name="Simakov O."/>
            <person name="Putnam N."/>
            <person name="Stites J."/>
            <person name="Kuroki Y."/>
            <person name="Tanaka T."/>
            <person name="Michiue T."/>
            <person name="Watanabe M."/>
            <person name="Bogdanovic O."/>
            <person name="Lister R."/>
            <person name="Georgiou G."/>
            <person name="Paranjpe S.S."/>
            <person name="van Kruijsbergen I."/>
            <person name="Shu S."/>
            <person name="Carlson J."/>
            <person name="Kinoshita T."/>
            <person name="Ohta Y."/>
            <person name="Mawaribuchi S."/>
            <person name="Jenkins J."/>
            <person name="Grimwood J."/>
            <person name="Schmutz J."/>
            <person name="Mitros T."/>
            <person name="Mozaffari S.V."/>
            <person name="Suzuki Y."/>
            <person name="Haramoto Y."/>
            <person name="Yamamoto T.S."/>
            <person name="Takagi C."/>
            <person name="Heald R."/>
            <person name="Miller K."/>
            <person name="Haudenschild C."/>
            <person name="Kitzman J."/>
            <person name="Nakayama T."/>
            <person name="Izutsu Y."/>
            <person name="Robert J."/>
            <person name="Fortriede J."/>
            <person name="Burns K."/>
            <person name="Lotay V."/>
            <person name="Karimi K."/>
            <person name="Yasuoka Y."/>
            <person name="Dichmann D.S."/>
            <person name="Flajnik M.F."/>
            <person name="Houston D.W."/>
            <person name="Shendure J."/>
            <person name="DuPasquier L."/>
            <person name="Vize P.D."/>
            <person name="Zorn A.M."/>
            <person name="Ito M."/>
            <person name="Marcotte E.M."/>
            <person name="Wallingford J.B."/>
            <person name="Ito Y."/>
            <person name="Asashima M."/>
            <person name="Ueno N."/>
            <person name="Matsuda Y."/>
            <person name="Veenstra G.J."/>
            <person name="Fujiyama A."/>
            <person name="Harland R.M."/>
            <person name="Taira M."/>
            <person name="Rokhsar D.S."/>
        </authorList>
    </citation>
    <scope>NUCLEOTIDE SEQUENCE [LARGE SCALE GENOMIC DNA]</scope>
    <source>
        <strain evidence="10">J</strain>
    </source>
</reference>
<proteinExistence type="inferred from homology"/>
<keyword evidence="6" id="KW-0472">Membrane</keyword>
<comment type="similarity">
    <text evidence="2">Belongs to the glycosyltransferase 32 family.</text>
</comment>
<keyword evidence="7" id="KW-0732">Signal</keyword>
<dbReference type="Proteomes" id="UP000694892">
    <property type="component" value="Chromosome 5S"/>
</dbReference>
<dbReference type="PANTHER" id="PTHR12042">
    <property type="entry name" value="LACTOSYLCERAMIDE 4-ALPHA-GALACTOSYLTRANSFERASE ALPHA- 1,4-GALACTOSYLTRANSFERASE"/>
    <property type="match status" value="1"/>
</dbReference>
<dbReference type="AlphaFoldDB" id="A0A974CUE1"/>
<evidence type="ECO:0000256" key="5">
    <source>
        <dbReference type="ARBA" id="ARBA00023034"/>
    </source>
</evidence>
<dbReference type="GO" id="GO:0006493">
    <property type="term" value="P:protein O-linked glycosylation"/>
    <property type="evidence" value="ECO:0007669"/>
    <property type="project" value="TreeGrafter"/>
</dbReference>
<comment type="subcellular location">
    <subcellularLocation>
        <location evidence="1">Golgi apparatus membrane</location>
        <topology evidence="1">Single-pass type II membrane protein</topology>
    </subcellularLocation>
</comment>
<dbReference type="OMA" id="RQVCAIE"/>
<evidence type="ECO:0000256" key="2">
    <source>
        <dbReference type="ARBA" id="ARBA00009003"/>
    </source>
</evidence>
<evidence type="ECO:0000256" key="3">
    <source>
        <dbReference type="ARBA" id="ARBA00022676"/>
    </source>
</evidence>
<evidence type="ECO:0000256" key="4">
    <source>
        <dbReference type="ARBA" id="ARBA00022679"/>
    </source>
</evidence>
<dbReference type="Gene3D" id="3.90.550.20">
    <property type="match status" value="1"/>
</dbReference>
<dbReference type="Pfam" id="PF04572">
    <property type="entry name" value="Gb3_synth"/>
    <property type="match status" value="1"/>
</dbReference>
<dbReference type="SUPFAM" id="SSF53448">
    <property type="entry name" value="Nucleotide-diphospho-sugar transferases"/>
    <property type="match status" value="1"/>
</dbReference>
<keyword evidence="5" id="KW-0333">Golgi apparatus</keyword>
<feature type="domain" description="Alpha 1,4-glycosyltransferase" evidence="8">
    <location>
        <begin position="239"/>
        <end position="361"/>
    </location>
</feature>
<evidence type="ECO:0000313" key="10">
    <source>
        <dbReference type="Proteomes" id="UP000694892"/>
    </source>
</evidence>
<evidence type="ECO:0000256" key="7">
    <source>
        <dbReference type="SAM" id="SignalP"/>
    </source>
</evidence>
<dbReference type="GO" id="GO:0000139">
    <property type="term" value="C:Golgi membrane"/>
    <property type="evidence" value="ECO:0007669"/>
    <property type="project" value="UniProtKB-SubCell"/>
</dbReference>
<evidence type="ECO:0000313" key="9">
    <source>
        <dbReference type="EMBL" id="OCT78915.1"/>
    </source>
</evidence>
<dbReference type="Pfam" id="PF04488">
    <property type="entry name" value="Gly_transf_sug"/>
    <property type="match status" value="1"/>
</dbReference>
<keyword evidence="3" id="KW-0328">Glycosyltransferase</keyword>
<dbReference type="InterPro" id="IPR051981">
    <property type="entry name" value="Glycosyltransf_32"/>
</dbReference>
<feature type="signal peptide" evidence="7">
    <location>
        <begin position="1"/>
        <end position="26"/>
    </location>
</feature>
<keyword evidence="4" id="KW-0808">Transferase</keyword>
<dbReference type="InterPro" id="IPR007577">
    <property type="entry name" value="GlycoTrfase_DXD_sugar-bd_CS"/>
</dbReference>
<sequence length="370" mass="42705">MLKGFRFCIILLMLMACGFFYRKTSKQPSTIFKSIISPGSKSPSSSSTYPATNVSFSPISSMDVLKKGNATNVSFSPINSMDVLRKGNGIIFVETTDRMKPPSLVLCAIESAARVYKDRSVVFFMKGLPDINTMEDEFKARNHFPTLSSFDNVYFFPLQMEKLFNDTPLMPWYKKVNPKFERYWTHVSSDGCRLALIWRHGGIYMDSDIISMRPIPDVNFLAAQSSQYSSNGIFGLINHHIFSWKSMESFVQNYKGAIWGHQGPQLFTRILNQFCVIPQFKSTEDVKCGNISFLHPQRFYPIPYPAWRRYYDVWQNVQTFNDSYALHLWNFMNQEQKSMVPGSNTLIEHLYKQYCPTTYGALERNQPIYG</sequence>
<organism evidence="9 10">
    <name type="scientific">Xenopus laevis</name>
    <name type="common">African clawed frog</name>
    <dbReference type="NCBI Taxonomy" id="8355"/>
    <lineage>
        <taxon>Eukaryota</taxon>
        <taxon>Metazoa</taxon>
        <taxon>Chordata</taxon>
        <taxon>Craniata</taxon>
        <taxon>Vertebrata</taxon>
        <taxon>Euteleostomi</taxon>
        <taxon>Amphibia</taxon>
        <taxon>Batrachia</taxon>
        <taxon>Anura</taxon>
        <taxon>Pipoidea</taxon>
        <taxon>Pipidae</taxon>
        <taxon>Xenopodinae</taxon>
        <taxon>Xenopus</taxon>
        <taxon>Xenopus</taxon>
    </lineage>
</organism>
<dbReference type="InterPro" id="IPR007652">
    <property type="entry name" value="A1-4-GlycosylTfrase_dom"/>
</dbReference>